<reference evidence="2" key="2">
    <citation type="journal article" date="2015" name="Genome Biol. Evol.">
        <title>Complete Genome Sequence and Transcriptomic Analysis of the Novel Pathogen Elizabethkingia anophelis in Response to Oxidative Stress.</title>
        <authorList>
            <person name="Li Y."/>
            <person name="Liu Y."/>
            <person name="Chew S.C."/>
            <person name="Tay M."/>
            <person name="Salido M.M."/>
            <person name="Teo J."/>
            <person name="Lauro F.M."/>
            <person name="Givskov M."/>
            <person name="Yang L."/>
        </authorList>
    </citation>
    <scope>NUCLEOTIDE SEQUENCE</scope>
    <source>
        <strain evidence="2">NUHP1</strain>
    </source>
</reference>
<dbReference type="EMBL" id="CP007547">
    <property type="protein sequence ID" value="AIL47274.1"/>
    <property type="molecule type" value="Genomic_DNA"/>
</dbReference>
<evidence type="ECO:0000313" key="3">
    <source>
        <dbReference type="Proteomes" id="UP000028933"/>
    </source>
</evidence>
<reference evidence="2" key="1">
    <citation type="journal article" date="2013" name="Lancet">
        <title>First case of E anophelis outbreak in an intensive-care unit.</title>
        <authorList>
            <person name="Teo J."/>
            <person name="Tan S.Y."/>
            <person name="Tay M."/>
            <person name="Ding Y."/>
            <person name="Kjelleberg S."/>
            <person name="Givskov M."/>
            <person name="Lin R.T."/>
            <person name="Yang L."/>
        </authorList>
    </citation>
    <scope>NUCLEOTIDE SEQUENCE [LARGE SCALE GENOMIC DNA]</scope>
    <source>
        <strain evidence="2">NUHP1</strain>
    </source>
</reference>
<dbReference type="Proteomes" id="UP000028933">
    <property type="component" value="Chromosome"/>
</dbReference>
<keyword evidence="1" id="KW-0472">Membrane</keyword>
<organism evidence="2 3">
    <name type="scientific">Elizabethkingia anophelis NUHP1</name>
    <dbReference type="NCBI Taxonomy" id="1338011"/>
    <lineage>
        <taxon>Bacteria</taxon>
        <taxon>Pseudomonadati</taxon>
        <taxon>Bacteroidota</taxon>
        <taxon>Flavobacteriia</taxon>
        <taxon>Flavobacteriales</taxon>
        <taxon>Weeksellaceae</taxon>
        <taxon>Elizabethkingia</taxon>
    </lineage>
</organism>
<proteinExistence type="predicted"/>
<feature type="transmembrane region" description="Helical" evidence="1">
    <location>
        <begin position="24"/>
        <end position="43"/>
    </location>
</feature>
<keyword evidence="1" id="KW-0812">Transmembrane</keyword>
<dbReference type="AlphaFoldDB" id="A0A077EM15"/>
<dbReference type="KEGG" id="eao:BD94_3499"/>
<evidence type="ECO:0000313" key="2">
    <source>
        <dbReference type="EMBL" id="AIL47274.1"/>
    </source>
</evidence>
<accession>A0A077EM15</accession>
<gene>
    <name evidence="2" type="ORF">BD94_3499</name>
</gene>
<protein>
    <submittedName>
        <fullName evidence="2">Uncharacterized protein</fullName>
    </submittedName>
</protein>
<dbReference type="HOGENOM" id="CLU_3215630_0_0_10"/>
<name>A0A077EM15_9FLAO</name>
<evidence type="ECO:0000256" key="1">
    <source>
        <dbReference type="SAM" id="Phobius"/>
    </source>
</evidence>
<sequence>MGHNNNQNRKVEMLYGFVIFKHGLQINEVGLILYIYLQILMILY</sequence>
<keyword evidence="1" id="KW-1133">Transmembrane helix</keyword>
<dbReference type="STRING" id="1338011.BD94_3499"/>